<dbReference type="InterPro" id="IPR006599">
    <property type="entry name" value="CARP_motif"/>
</dbReference>
<comment type="similarity">
    <text evidence="2">Belongs to the TBCC family.</text>
</comment>
<comment type="subunit">
    <text evidence="6">Supercomplex made of cofactors A to E. Cofactors A and D function by capturing and stabilizing tubulin in a quasi-native conformation. Cofactor E binds to the cofactor D-tubulin complex; interaction with cofactor C then causes the release of tubulin polypeptides that are committed to the native state.</text>
</comment>
<keyword evidence="4" id="KW-0007">Acetylation</keyword>
<evidence type="ECO:0000313" key="10">
    <source>
        <dbReference type="Proteomes" id="UP000297716"/>
    </source>
</evidence>
<evidence type="ECO:0000256" key="5">
    <source>
        <dbReference type="ARBA" id="ARBA00023186"/>
    </source>
</evidence>
<protein>
    <recommendedName>
        <fullName evidence="8">C-CAP/cofactor C-like domain-containing protein</fullName>
    </recommendedName>
</protein>
<dbReference type="OrthoDB" id="194775at2759"/>
<proteinExistence type="inferred from homology"/>
<dbReference type="InterPro" id="IPR012945">
    <property type="entry name" value="Tubulin-bd_cofactor_C_dom"/>
</dbReference>
<evidence type="ECO:0000256" key="6">
    <source>
        <dbReference type="ARBA" id="ARBA00026055"/>
    </source>
</evidence>
<organism evidence="9 10">
    <name type="scientific">Xylaria hypoxylon</name>
    <dbReference type="NCBI Taxonomy" id="37992"/>
    <lineage>
        <taxon>Eukaryota</taxon>
        <taxon>Fungi</taxon>
        <taxon>Dikarya</taxon>
        <taxon>Ascomycota</taxon>
        <taxon>Pezizomycotina</taxon>
        <taxon>Sordariomycetes</taxon>
        <taxon>Xylariomycetidae</taxon>
        <taxon>Xylariales</taxon>
        <taxon>Xylariaceae</taxon>
        <taxon>Xylaria</taxon>
    </lineage>
</organism>
<feature type="domain" description="C-CAP/cofactor C-like" evidence="8">
    <location>
        <begin position="190"/>
        <end position="342"/>
    </location>
</feature>
<comment type="caution">
    <text evidence="9">The sequence shown here is derived from an EMBL/GenBank/DDBJ whole genome shotgun (WGS) entry which is preliminary data.</text>
</comment>
<dbReference type="InterPro" id="IPR016098">
    <property type="entry name" value="CAP/MinC_C"/>
</dbReference>
<dbReference type="GO" id="GO:0007021">
    <property type="term" value="P:tubulin complex assembly"/>
    <property type="evidence" value="ECO:0007669"/>
    <property type="project" value="TreeGrafter"/>
</dbReference>
<feature type="region of interest" description="Disordered" evidence="7">
    <location>
        <begin position="166"/>
        <end position="193"/>
    </location>
</feature>
<feature type="compositionally biased region" description="Basic and acidic residues" evidence="7">
    <location>
        <begin position="177"/>
        <end position="189"/>
    </location>
</feature>
<sequence>MPTLTFIPFTPSPTISAGGLTSPQMADPKEKFFRHFQAELTLIQDEIGSLAALSPIGGERQSGIDKVLAGISRLSNEVMDATDFIPSYDQRAYSQAIKALTEKFNVTTGKLGPKSRFQFKSRNTGTATQSQAVPDPRLHRPWGSDGSQDADDSIKQIADIETRDAVGSLPSFSNSKDYNEELSRPENTRGVRKPSFSTAKNIAISNHTGLHIMLPSTASRATSSGSLTNLDRCIVDMTVPTSTGAPFAGLALNNIKHSLIIVGHVAGPAHMTGIKDSIIVVAARQVRIHDCKNVHVYLHCTSHPIVEDCSQVAFAPLPTFYQASESTTTETNQWDKVDDFKWLKDTASPNWSILAEESRVLDDVWENTVCGKASMSTNDILHELKVIS</sequence>
<feature type="compositionally biased region" description="Polar residues" evidence="7">
    <location>
        <begin position="118"/>
        <end position="132"/>
    </location>
</feature>
<dbReference type="Pfam" id="PF07986">
    <property type="entry name" value="TBCC"/>
    <property type="match status" value="1"/>
</dbReference>
<dbReference type="EMBL" id="SKBN01000082">
    <property type="protein sequence ID" value="TGJ83865.1"/>
    <property type="molecule type" value="Genomic_DNA"/>
</dbReference>
<dbReference type="AlphaFoldDB" id="A0A4Z0YXI3"/>
<gene>
    <name evidence="9" type="ORF">E0Z10_g4904</name>
</gene>
<dbReference type="GO" id="GO:0007023">
    <property type="term" value="P:post-chaperonin tubulin folding pathway"/>
    <property type="evidence" value="ECO:0007669"/>
    <property type="project" value="InterPro"/>
</dbReference>
<dbReference type="Proteomes" id="UP000297716">
    <property type="component" value="Unassembled WGS sequence"/>
</dbReference>
<dbReference type="Gene3D" id="1.20.58.1250">
    <property type="entry name" value="Tubulin Binding Cofactor C, N-terminal domain"/>
    <property type="match status" value="1"/>
</dbReference>
<dbReference type="Gene3D" id="2.160.20.70">
    <property type="match status" value="1"/>
</dbReference>
<dbReference type="GO" id="GO:0005737">
    <property type="term" value="C:cytoplasm"/>
    <property type="evidence" value="ECO:0007669"/>
    <property type="project" value="UniProtKB-SubCell"/>
</dbReference>
<keyword evidence="3" id="KW-0963">Cytoplasm</keyword>
<dbReference type="InterPro" id="IPR031925">
    <property type="entry name" value="TBCC_N"/>
</dbReference>
<feature type="region of interest" description="Disordered" evidence="7">
    <location>
        <begin position="115"/>
        <end position="151"/>
    </location>
</feature>
<reference evidence="9 10" key="1">
    <citation type="submission" date="2019-03" db="EMBL/GenBank/DDBJ databases">
        <title>Draft genome sequence of Xylaria hypoxylon DSM 108379, a ubiquitous saprotrophic-parasitic fungi on hardwood.</title>
        <authorList>
            <person name="Buettner E."/>
            <person name="Leonhardt S."/>
            <person name="Gebauer A.M."/>
            <person name="Liers C."/>
            <person name="Hofrichter M."/>
            <person name="Kellner H."/>
        </authorList>
    </citation>
    <scope>NUCLEOTIDE SEQUENCE [LARGE SCALE GENOMIC DNA]</scope>
    <source>
        <strain evidence="9 10">DSM 108379</strain>
    </source>
</reference>
<dbReference type="InterPro" id="IPR027684">
    <property type="entry name" value="TBCC"/>
</dbReference>
<dbReference type="SMART" id="SM00673">
    <property type="entry name" value="CARP"/>
    <property type="match status" value="1"/>
</dbReference>
<dbReference type="STRING" id="37992.A0A4Z0YXI3"/>
<dbReference type="InterPro" id="IPR038397">
    <property type="entry name" value="TBCC_N_sf"/>
</dbReference>
<evidence type="ECO:0000313" key="9">
    <source>
        <dbReference type="EMBL" id="TGJ83865.1"/>
    </source>
</evidence>
<dbReference type="InterPro" id="IPR017901">
    <property type="entry name" value="C-CAP_CF_C-like"/>
</dbReference>
<dbReference type="PANTHER" id="PTHR15139">
    <property type="entry name" value="TUBULIN FOLDING COFACTOR C"/>
    <property type="match status" value="1"/>
</dbReference>
<evidence type="ECO:0000256" key="3">
    <source>
        <dbReference type="ARBA" id="ARBA00022490"/>
    </source>
</evidence>
<keyword evidence="10" id="KW-1185">Reference proteome</keyword>
<keyword evidence="5" id="KW-0143">Chaperone</keyword>
<accession>A0A4Z0YXI3</accession>
<evidence type="ECO:0000256" key="4">
    <source>
        <dbReference type="ARBA" id="ARBA00022990"/>
    </source>
</evidence>
<dbReference type="PROSITE" id="PS51329">
    <property type="entry name" value="C_CAP_COFACTOR_C"/>
    <property type="match status" value="1"/>
</dbReference>
<evidence type="ECO:0000259" key="8">
    <source>
        <dbReference type="PROSITE" id="PS51329"/>
    </source>
</evidence>
<dbReference type="GO" id="GO:0015631">
    <property type="term" value="F:tubulin binding"/>
    <property type="evidence" value="ECO:0007669"/>
    <property type="project" value="InterPro"/>
</dbReference>
<dbReference type="Pfam" id="PF16752">
    <property type="entry name" value="TBCC_N"/>
    <property type="match status" value="1"/>
</dbReference>
<evidence type="ECO:0000256" key="1">
    <source>
        <dbReference type="ARBA" id="ARBA00004496"/>
    </source>
</evidence>
<dbReference type="PANTHER" id="PTHR15139:SF0">
    <property type="entry name" value="TUBULIN-SPECIFIC CHAPERONE C"/>
    <property type="match status" value="1"/>
</dbReference>
<evidence type="ECO:0000256" key="7">
    <source>
        <dbReference type="SAM" id="MobiDB-lite"/>
    </source>
</evidence>
<comment type="subcellular location">
    <subcellularLocation>
        <location evidence="1">Cytoplasm</location>
    </subcellularLocation>
</comment>
<evidence type="ECO:0000256" key="2">
    <source>
        <dbReference type="ARBA" id="ARBA00008848"/>
    </source>
</evidence>
<name>A0A4Z0YXI3_9PEZI</name>